<proteinExistence type="predicted"/>
<sequence length="92" mass="10406">MREYIHHVAGMFANVSPSDLITLARLSLAFMHAIVQIPTITLLVQAVFAYLLWAARSEASPLHRGYGHHEHYVTVYAKHGPRPGLHVPLRER</sequence>
<evidence type="ECO:0000256" key="1">
    <source>
        <dbReference type="SAM" id="Phobius"/>
    </source>
</evidence>
<evidence type="ECO:0000313" key="3">
    <source>
        <dbReference type="Proteomes" id="UP000053989"/>
    </source>
</evidence>
<protein>
    <submittedName>
        <fullName evidence="2">Uncharacterized protein</fullName>
    </submittedName>
</protein>
<keyword evidence="1" id="KW-0812">Transmembrane</keyword>
<accession>A0A0C3DRC5</accession>
<dbReference type="Proteomes" id="UP000053989">
    <property type="component" value="Unassembled WGS sequence"/>
</dbReference>
<gene>
    <name evidence="2" type="ORF">SCLCIDRAFT_1218498</name>
</gene>
<organism evidence="2 3">
    <name type="scientific">Scleroderma citrinum Foug A</name>
    <dbReference type="NCBI Taxonomy" id="1036808"/>
    <lineage>
        <taxon>Eukaryota</taxon>
        <taxon>Fungi</taxon>
        <taxon>Dikarya</taxon>
        <taxon>Basidiomycota</taxon>
        <taxon>Agaricomycotina</taxon>
        <taxon>Agaricomycetes</taxon>
        <taxon>Agaricomycetidae</taxon>
        <taxon>Boletales</taxon>
        <taxon>Sclerodermatineae</taxon>
        <taxon>Sclerodermataceae</taxon>
        <taxon>Scleroderma</taxon>
    </lineage>
</organism>
<feature type="transmembrane region" description="Helical" evidence="1">
    <location>
        <begin position="29"/>
        <end position="53"/>
    </location>
</feature>
<keyword evidence="1" id="KW-0472">Membrane</keyword>
<dbReference type="InParanoid" id="A0A0C3DRC5"/>
<evidence type="ECO:0000313" key="2">
    <source>
        <dbReference type="EMBL" id="KIM58551.1"/>
    </source>
</evidence>
<dbReference type="HOGENOM" id="CLU_2414600_0_0_1"/>
<dbReference type="AlphaFoldDB" id="A0A0C3DRC5"/>
<keyword evidence="3" id="KW-1185">Reference proteome</keyword>
<keyword evidence="1" id="KW-1133">Transmembrane helix</keyword>
<dbReference type="EMBL" id="KN822084">
    <property type="protein sequence ID" value="KIM58551.1"/>
    <property type="molecule type" value="Genomic_DNA"/>
</dbReference>
<name>A0A0C3DRC5_9AGAM</name>
<reference evidence="2 3" key="1">
    <citation type="submission" date="2014-04" db="EMBL/GenBank/DDBJ databases">
        <authorList>
            <consortium name="DOE Joint Genome Institute"/>
            <person name="Kuo A."/>
            <person name="Kohler A."/>
            <person name="Nagy L.G."/>
            <person name="Floudas D."/>
            <person name="Copeland A."/>
            <person name="Barry K.W."/>
            <person name="Cichocki N."/>
            <person name="Veneault-Fourrey C."/>
            <person name="LaButti K."/>
            <person name="Lindquist E.A."/>
            <person name="Lipzen A."/>
            <person name="Lundell T."/>
            <person name="Morin E."/>
            <person name="Murat C."/>
            <person name="Sun H."/>
            <person name="Tunlid A."/>
            <person name="Henrissat B."/>
            <person name="Grigoriev I.V."/>
            <person name="Hibbett D.S."/>
            <person name="Martin F."/>
            <person name="Nordberg H.P."/>
            <person name="Cantor M.N."/>
            <person name="Hua S.X."/>
        </authorList>
    </citation>
    <scope>NUCLEOTIDE SEQUENCE [LARGE SCALE GENOMIC DNA]</scope>
    <source>
        <strain evidence="2 3">Foug A</strain>
    </source>
</reference>
<reference evidence="3" key="2">
    <citation type="submission" date="2015-01" db="EMBL/GenBank/DDBJ databases">
        <title>Evolutionary Origins and Diversification of the Mycorrhizal Mutualists.</title>
        <authorList>
            <consortium name="DOE Joint Genome Institute"/>
            <consortium name="Mycorrhizal Genomics Consortium"/>
            <person name="Kohler A."/>
            <person name="Kuo A."/>
            <person name="Nagy L.G."/>
            <person name="Floudas D."/>
            <person name="Copeland A."/>
            <person name="Barry K.W."/>
            <person name="Cichocki N."/>
            <person name="Veneault-Fourrey C."/>
            <person name="LaButti K."/>
            <person name="Lindquist E.A."/>
            <person name="Lipzen A."/>
            <person name="Lundell T."/>
            <person name="Morin E."/>
            <person name="Murat C."/>
            <person name="Riley R."/>
            <person name="Ohm R."/>
            <person name="Sun H."/>
            <person name="Tunlid A."/>
            <person name="Henrissat B."/>
            <person name="Grigoriev I.V."/>
            <person name="Hibbett D.S."/>
            <person name="Martin F."/>
        </authorList>
    </citation>
    <scope>NUCLEOTIDE SEQUENCE [LARGE SCALE GENOMIC DNA]</scope>
    <source>
        <strain evidence="3">Foug A</strain>
    </source>
</reference>